<reference evidence="4" key="1">
    <citation type="submission" date="2020-12" db="EMBL/GenBank/DDBJ databases">
        <title>Bacterial taxonomy.</title>
        <authorList>
            <person name="Pan X."/>
        </authorList>
    </citation>
    <scope>NUCLEOTIDE SEQUENCE</scope>
    <source>
        <strain evidence="4">B2012</strain>
    </source>
</reference>
<feature type="active site" description="Proton donor/acceptor" evidence="2">
    <location>
        <position position="133"/>
    </location>
</feature>
<comment type="caution">
    <text evidence="4">The sequence shown here is derived from an EMBL/GenBank/DDBJ whole genome shotgun (WGS) entry which is preliminary data.</text>
</comment>
<feature type="active site" description="Proton donor/acceptor" evidence="2">
    <location>
        <position position="230"/>
    </location>
</feature>
<keyword evidence="1" id="KW-0413">Isomerase</keyword>
<evidence type="ECO:0000259" key="3">
    <source>
        <dbReference type="Pfam" id="PF01261"/>
    </source>
</evidence>
<dbReference type="Pfam" id="PF01261">
    <property type="entry name" value="AP_endonuc_2"/>
    <property type="match status" value="1"/>
</dbReference>
<evidence type="ECO:0000313" key="5">
    <source>
        <dbReference type="Proteomes" id="UP000609531"/>
    </source>
</evidence>
<evidence type="ECO:0000256" key="2">
    <source>
        <dbReference type="PIRSR" id="PIRSR006241-50"/>
    </source>
</evidence>
<dbReference type="RefSeq" id="WP_198881939.1">
    <property type="nucleotide sequence ID" value="NZ_JAEKJA010000007.1"/>
</dbReference>
<protein>
    <submittedName>
        <fullName evidence="4">TIM barrel protein</fullName>
    </submittedName>
</protein>
<dbReference type="SUPFAM" id="SSF51658">
    <property type="entry name" value="Xylose isomerase-like"/>
    <property type="match status" value="1"/>
</dbReference>
<dbReference type="InterPro" id="IPR050417">
    <property type="entry name" value="Sugar_Epim/Isomerase"/>
</dbReference>
<dbReference type="PANTHER" id="PTHR43489:SF6">
    <property type="entry name" value="HYDROXYPYRUVATE ISOMERASE-RELATED"/>
    <property type="match status" value="1"/>
</dbReference>
<dbReference type="InterPro" id="IPR013022">
    <property type="entry name" value="Xyl_isomerase-like_TIM-brl"/>
</dbReference>
<dbReference type="Proteomes" id="UP000609531">
    <property type="component" value="Unassembled WGS sequence"/>
</dbReference>
<dbReference type="InterPro" id="IPR026040">
    <property type="entry name" value="HyI-like"/>
</dbReference>
<name>A0A934MD77_9HYPH</name>
<dbReference type="AlphaFoldDB" id="A0A934MD77"/>
<feature type="domain" description="Xylose isomerase-like TIM barrel" evidence="3">
    <location>
        <begin position="22"/>
        <end position="243"/>
    </location>
</feature>
<evidence type="ECO:0000256" key="1">
    <source>
        <dbReference type="ARBA" id="ARBA00023235"/>
    </source>
</evidence>
<keyword evidence="5" id="KW-1185">Reference proteome</keyword>
<proteinExistence type="predicted"/>
<accession>A0A934MD77</accession>
<dbReference type="GO" id="GO:0008903">
    <property type="term" value="F:hydroxypyruvate isomerase activity"/>
    <property type="evidence" value="ECO:0007669"/>
    <property type="project" value="TreeGrafter"/>
</dbReference>
<dbReference type="GO" id="GO:0046487">
    <property type="term" value="P:glyoxylate metabolic process"/>
    <property type="evidence" value="ECO:0007669"/>
    <property type="project" value="TreeGrafter"/>
</dbReference>
<dbReference type="EMBL" id="JAEKJA010000007">
    <property type="protein sequence ID" value="MBJ3776052.1"/>
    <property type="molecule type" value="Genomic_DNA"/>
</dbReference>
<dbReference type="PANTHER" id="PTHR43489">
    <property type="entry name" value="ISOMERASE"/>
    <property type="match status" value="1"/>
</dbReference>
<dbReference type="InterPro" id="IPR036237">
    <property type="entry name" value="Xyl_isomerase-like_sf"/>
</dbReference>
<organism evidence="4 5">
    <name type="scientific">Acuticoccus mangrovi</name>
    <dbReference type="NCBI Taxonomy" id="2796142"/>
    <lineage>
        <taxon>Bacteria</taxon>
        <taxon>Pseudomonadati</taxon>
        <taxon>Pseudomonadota</taxon>
        <taxon>Alphaproteobacteria</taxon>
        <taxon>Hyphomicrobiales</taxon>
        <taxon>Amorphaceae</taxon>
        <taxon>Acuticoccus</taxon>
    </lineage>
</organism>
<sequence length="248" mass="26496">MSYAFSANLGFLWKELPFLERIAAAKAAGFALVEFHDDAQRTDLDAVREALGGTPVVGINIRMGDTNGTAALAGKEDTARTDIGAAVTVARALGGAAVHVLSGRTDDPAGTQRLIARLDEAAGLAPDITFLVEPISPQAIPGYFLSTVEQAADILQQVGRENVKIMFDCFHVQRASGDVLARFHTHLPLIGHVQIAGGLTRAEPDRGELNYPFLLPAFQDAGYTGAFGCEYWPEGTVEEGLGWRDAFL</sequence>
<dbReference type="PIRSF" id="PIRSF006241">
    <property type="entry name" value="HyI"/>
    <property type="match status" value="1"/>
</dbReference>
<gene>
    <name evidence="4" type="ORF">JCR33_10165</name>
</gene>
<evidence type="ECO:0000313" key="4">
    <source>
        <dbReference type="EMBL" id="MBJ3776052.1"/>
    </source>
</evidence>
<dbReference type="Gene3D" id="3.20.20.150">
    <property type="entry name" value="Divalent-metal-dependent TIM barrel enzymes"/>
    <property type="match status" value="1"/>
</dbReference>